<feature type="non-terminal residue" evidence="1">
    <location>
        <position position="48"/>
    </location>
</feature>
<dbReference type="EMBL" id="CAJVPW010075093">
    <property type="protein sequence ID" value="CAG8796769.1"/>
    <property type="molecule type" value="Genomic_DNA"/>
</dbReference>
<reference evidence="1" key="1">
    <citation type="submission" date="2021-06" db="EMBL/GenBank/DDBJ databases">
        <authorList>
            <person name="Kallberg Y."/>
            <person name="Tangrot J."/>
            <person name="Rosling A."/>
        </authorList>
    </citation>
    <scope>NUCLEOTIDE SEQUENCE</scope>
    <source>
        <strain evidence="1">28 12/20/2015</strain>
    </source>
</reference>
<proteinExistence type="predicted"/>
<comment type="caution">
    <text evidence="1">The sequence shown here is derived from an EMBL/GenBank/DDBJ whole genome shotgun (WGS) entry which is preliminary data.</text>
</comment>
<evidence type="ECO:0000313" key="1">
    <source>
        <dbReference type="EMBL" id="CAG8796769.1"/>
    </source>
</evidence>
<protein>
    <submittedName>
        <fullName evidence="1">17781_t:CDS:1</fullName>
    </submittedName>
</protein>
<organism evidence="1 2">
    <name type="scientific">Cetraspora pellucida</name>
    <dbReference type="NCBI Taxonomy" id="1433469"/>
    <lineage>
        <taxon>Eukaryota</taxon>
        <taxon>Fungi</taxon>
        <taxon>Fungi incertae sedis</taxon>
        <taxon>Mucoromycota</taxon>
        <taxon>Glomeromycotina</taxon>
        <taxon>Glomeromycetes</taxon>
        <taxon>Diversisporales</taxon>
        <taxon>Gigasporaceae</taxon>
        <taxon>Cetraspora</taxon>
    </lineage>
</organism>
<name>A0ACA9RK24_9GLOM</name>
<sequence length="48" mass="5540">DLVEFNIQILAQLSEPTLKKYLIEKGMQEILPLIKCVTGWKYASKTLM</sequence>
<dbReference type="Proteomes" id="UP000789366">
    <property type="component" value="Unassembled WGS sequence"/>
</dbReference>
<evidence type="ECO:0000313" key="2">
    <source>
        <dbReference type="Proteomes" id="UP000789366"/>
    </source>
</evidence>
<gene>
    <name evidence="1" type="ORF">SPELUC_LOCUS17696</name>
</gene>
<accession>A0ACA9RK24</accession>
<keyword evidence="2" id="KW-1185">Reference proteome</keyword>
<feature type="non-terminal residue" evidence="1">
    <location>
        <position position="1"/>
    </location>
</feature>